<sequence>MARTDEAKRALKEAAQKLMAEKPDMQLEEDEVTANNGFQYRLSEEMEEGPGGTWRDQEGTWRDMESDKPVVQYVVHQYAYCIHRLGWGPLTAAPAGQASSVGANNLQTTVEPLRMPGQQDQLRTWWKESSVYQIYPASFQDSNGDGVGDLKGIISRVDYLEGLGIDIVWLSPIFKSPQIDMGYDVSDYRAIHPPYGDISDVDALKDKLHERGMKLVLDLVMNHTSDQHEWFQQSRKSKDNPYRDWYIWRPPRYDAQGNRQPPNNWDSHFQGSAWEYDDATDEYYLRLFARQQPDLNWENPDVRKACYDITRFWLDRGVDGFRIDVINFISKDQRFPDSDKKVLKGTEYYACGPRLHEYLHELGAILKEYDAFSVGEMPCVDDEKELLDAVRADRGELSMIFHFEFMDLDHGINGKFSPKELSIGEMKKTLDKWQRLMYDNDGWNALYLENHDQPRAISRFASNAPEHRVASAKLIAMFMAFQAGTPFVYQGQEIGMTNVPRDWPMEEYQDIDCLNHWKLAADVETTSLYKDSADEAIKAAFKVEYQKKSRDNARTPMQWDDTPHGGFSTAKPWMRVHDNYPQINAAAQVRDPASVYSAYREVLRQRKARKDVFVYGDFTLLDDEAHDKVLAYKRTAANGDAALVVCNFSADAVTWELASTTNAPPREVIVSPTGKTKADVGSKIELGPYEAIALLL</sequence>
<dbReference type="CDD" id="cd11333">
    <property type="entry name" value="AmyAc_SI_OligoGlu_DGase"/>
    <property type="match status" value="1"/>
</dbReference>
<dbReference type="Pfam" id="PF16657">
    <property type="entry name" value="Malt_amylase_C"/>
    <property type="match status" value="1"/>
</dbReference>
<dbReference type="InterPro" id="IPR032091">
    <property type="entry name" value="Malt_amylase-like_C"/>
</dbReference>
<organism evidence="5 6">
    <name type="scientific">Beauveria bassiana D1-5</name>
    <dbReference type="NCBI Taxonomy" id="1245745"/>
    <lineage>
        <taxon>Eukaryota</taxon>
        <taxon>Fungi</taxon>
        <taxon>Dikarya</taxon>
        <taxon>Ascomycota</taxon>
        <taxon>Pezizomycotina</taxon>
        <taxon>Sordariomycetes</taxon>
        <taxon>Hypocreomycetidae</taxon>
        <taxon>Hypocreales</taxon>
        <taxon>Cordycipitaceae</taxon>
        <taxon>Beauveria</taxon>
    </lineage>
</organism>
<dbReference type="GO" id="GO:0004556">
    <property type="term" value="F:alpha-amylase activity"/>
    <property type="evidence" value="ECO:0007669"/>
    <property type="project" value="TreeGrafter"/>
</dbReference>
<dbReference type="NCBIfam" id="NF008183">
    <property type="entry name" value="PRK10933.1"/>
    <property type="match status" value="1"/>
</dbReference>
<evidence type="ECO:0000313" key="6">
    <source>
        <dbReference type="Proteomes" id="UP000030106"/>
    </source>
</evidence>
<dbReference type="STRING" id="1245745.A0A0A2VMU1"/>
<dbReference type="InterPro" id="IPR013780">
    <property type="entry name" value="Glyco_hydro_b"/>
</dbReference>
<dbReference type="GO" id="GO:0004574">
    <property type="term" value="F:oligo-1,6-glucosidase activity"/>
    <property type="evidence" value="ECO:0007669"/>
    <property type="project" value="TreeGrafter"/>
</dbReference>
<dbReference type="InterPro" id="IPR017853">
    <property type="entry name" value="GH"/>
</dbReference>
<dbReference type="EMBL" id="ANFO01000524">
    <property type="protein sequence ID" value="KGQ08948.1"/>
    <property type="molecule type" value="Genomic_DNA"/>
</dbReference>
<dbReference type="PANTHER" id="PTHR10357">
    <property type="entry name" value="ALPHA-AMYLASE FAMILY MEMBER"/>
    <property type="match status" value="1"/>
</dbReference>
<dbReference type="GO" id="GO:0000025">
    <property type="term" value="P:maltose catabolic process"/>
    <property type="evidence" value="ECO:0007669"/>
    <property type="project" value="TreeGrafter"/>
</dbReference>
<dbReference type="eggNOG" id="KOG0471">
    <property type="taxonomic scope" value="Eukaryota"/>
</dbReference>
<feature type="domain" description="Glycosyl hydrolase family 13 catalytic" evidence="4">
    <location>
        <begin position="133"/>
        <end position="554"/>
    </location>
</feature>
<dbReference type="Proteomes" id="UP000030106">
    <property type="component" value="Unassembled WGS sequence"/>
</dbReference>
<evidence type="ECO:0000259" key="4">
    <source>
        <dbReference type="SMART" id="SM00642"/>
    </source>
</evidence>
<comment type="caution">
    <text evidence="5">The sequence shown here is derived from an EMBL/GenBank/DDBJ whole genome shotgun (WGS) entry which is preliminary data.</text>
</comment>
<gene>
    <name evidence="5" type="ORF">BBAD15_g5713</name>
</gene>
<evidence type="ECO:0000256" key="3">
    <source>
        <dbReference type="SAM" id="Coils"/>
    </source>
</evidence>
<dbReference type="SMART" id="SM00642">
    <property type="entry name" value="Aamy"/>
    <property type="match status" value="1"/>
</dbReference>
<evidence type="ECO:0000256" key="2">
    <source>
        <dbReference type="ARBA" id="ARBA00026248"/>
    </source>
</evidence>
<keyword evidence="3" id="KW-0175">Coiled coil</keyword>
<dbReference type="GO" id="GO:0004575">
    <property type="term" value="F:sucrose alpha-glucosidase activity"/>
    <property type="evidence" value="ECO:0007669"/>
    <property type="project" value="TreeGrafter"/>
</dbReference>
<dbReference type="InterPro" id="IPR045857">
    <property type="entry name" value="O16G_dom_2"/>
</dbReference>
<name>A0A0A2VMU1_BEABA</name>
<dbReference type="AlphaFoldDB" id="A0A0A2VMU1"/>
<comment type="similarity">
    <text evidence="1">Belongs to the glycosyl hydrolase 13 family.</text>
</comment>
<protein>
    <submittedName>
        <fullName evidence="5">Alpha-glucosidase</fullName>
    </submittedName>
</protein>
<reference evidence="5 6" key="1">
    <citation type="submission" date="2012-10" db="EMBL/GenBank/DDBJ databases">
        <title>Genome sequencing and analysis of entomopathogenic fungi Beauveria bassiana D1-5.</title>
        <authorList>
            <person name="Li Q."/>
            <person name="Wang L."/>
            <person name="Zhang Z."/>
            <person name="Wang Q."/>
            <person name="Ren J."/>
            <person name="Wang M."/>
            <person name="Xu W."/>
            <person name="Wang J."/>
            <person name="Lu Y."/>
            <person name="Du Q."/>
            <person name="Sun Z."/>
        </authorList>
    </citation>
    <scope>NUCLEOTIDE SEQUENCE [LARGE SCALE GENOMIC DNA]</scope>
    <source>
        <strain evidence="5 6">D1-5</strain>
    </source>
</reference>
<dbReference type="SUPFAM" id="SSF51011">
    <property type="entry name" value="Glycosyl hydrolase domain"/>
    <property type="match status" value="1"/>
</dbReference>
<dbReference type="SUPFAM" id="SSF51445">
    <property type="entry name" value="(Trans)glycosidases"/>
    <property type="match status" value="1"/>
</dbReference>
<dbReference type="Pfam" id="PF00128">
    <property type="entry name" value="Alpha-amylase"/>
    <property type="match status" value="1"/>
</dbReference>
<dbReference type="GO" id="GO:0005987">
    <property type="term" value="P:sucrose catabolic process"/>
    <property type="evidence" value="ECO:0007669"/>
    <property type="project" value="TreeGrafter"/>
</dbReference>
<dbReference type="Gene3D" id="2.60.40.1180">
    <property type="entry name" value="Golgi alpha-mannosidase II"/>
    <property type="match status" value="1"/>
</dbReference>
<dbReference type="GO" id="GO:0033934">
    <property type="term" value="F:glucan 1,4-alpha-maltotriohydrolase activity"/>
    <property type="evidence" value="ECO:0007669"/>
    <property type="project" value="TreeGrafter"/>
</dbReference>
<dbReference type="PANTHER" id="PTHR10357:SF232">
    <property type="entry name" value="GLYCOSYL HYDROLASE FAMILY 13 CATALYTIC DOMAIN-CONTAINING PROTEIN"/>
    <property type="match status" value="1"/>
</dbReference>
<dbReference type="FunFam" id="3.20.20.80:FF:000087">
    <property type="entry name" value="Oligo-1,6-glucosidase IMA1"/>
    <property type="match status" value="1"/>
</dbReference>
<dbReference type="Gene3D" id="3.20.20.80">
    <property type="entry name" value="Glycosidases"/>
    <property type="match status" value="1"/>
</dbReference>
<dbReference type="Gene3D" id="3.90.400.10">
    <property type="entry name" value="Oligo-1,6-glucosidase, Domain 2"/>
    <property type="match status" value="1"/>
</dbReference>
<proteinExistence type="inferred from homology"/>
<dbReference type="FunFam" id="3.90.400.10:FF:000003">
    <property type="entry name" value="Probable alpha-glucosidase (Maltase)"/>
    <property type="match status" value="1"/>
</dbReference>
<dbReference type="InterPro" id="IPR006047">
    <property type="entry name" value="GH13_cat_dom"/>
</dbReference>
<evidence type="ECO:0000256" key="1">
    <source>
        <dbReference type="ARBA" id="ARBA00008061"/>
    </source>
</evidence>
<evidence type="ECO:0000313" key="5">
    <source>
        <dbReference type="EMBL" id="KGQ08948.1"/>
    </source>
</evidence>
<feature type="coiled-coil region" evidence="3">
    <location>
        <begin position="1"/>
        <end position="28"/>
    </location>
</feature>
<accession>A0A0A2VMU1</accession>
<dbReference type="HOGENOM" id="CLU_006462_1_1_1"/>
<dbReference type="OrthoDB" id="204980at2759"/>
<keyword evidence="2" id="KW-0462">Maltose metabolism</keyword>